<dbReference type="EMBL" id="MT143331">
    <property type="protein sequence ID" value="QJA95646.1"/>
    <property type="molecule type" value="Genomic_DNA"/>
</dbReference>
<reference evidence="1" key="1">
    <citation type="submission" date="2020-03" db="EMBL/GenBank/DDBJ databases">
        <title>The deep terrestrial virosphere.</title>
        <authorList>
            <person name="Holmfeldt K."/>
            <person name="Nilsson E."/>
            <person name="Simone D."/>
            <person name="Lopez-Fernandez M."/>
            <person name="Wu X."/>
            <person name="de Brujin I."/>
            <person name="Lundin D."/>
            <person name="Andersson A."/>
            <person name="Bertilsson S."/>
            <person name="Dopson M."/>
        </authorList>
    </citation>
    <scope>NUCLEOTIDE SEQUENCE</scope>
    <source>
        <strain evidence="1">MM415B05264</strain>
    </source>
</reference>
<evidence type="ECO:0000313" key="1">
    <source>
        <dbReference type="EMBL" id="QJA95646.1"/>
    </source>
</evidence>
<organism evidence="1">
    <name type="scientific">viral metagenome</name>
    <dbReference type="NCBI Taxonomy" id="1070528"/>
    <lineage>
        <taxon>unclassified sequences</taxon>
        <taxon>metagenomes</taxon>
        <taxon>organismal metagenomes</taxon>
    </lineage>
</organism>
<sequence length="67" mass="7856">MANKDLMRKPHHFKTNPNWWWYEEPQGICIVHEIILTGDRVKTSMVTIPWKSIRTALARKDLDHSGG</sequence>
<name>A0A6M3LK25_9ZZZZ</name>
<proteinExistence type="predicted"/>
<accession>A0A6M3LK25</accession>
<dbReference type="AlphaFoldDB" id="A0A6M3LK25"/>
<protein>
    <submittedName>
        <fullName evidence="1">Uncharacterized protein</fullName>
    </submittedName>
</protein>
<gene>
    <name evidence="1" type="ORF">MM415B05264_0011</name>
</gene>